<keyword evidence="2" id="KW-1185">Reference proteome</keyword>
<evidence type="ECO:0000313" key="2">
    <source>
        <dbReference type="Proteomes" id="UP000076532"/>
    </source>
</evidence>
<dbReference type="Proteomes" id="UP000076532">
    <property type="component" value="Unassembled WGS sequence"/>
</dbReference>
<accession>A0A166C4M7</accession>
<feature type="non-terminal residue" evidence="1">
    <location>
        <position position="1"/>
    </location>
</feature>
<organism evidence="1 2">
    <name type="scientific">Athelia psychrophila</name>
    <dbReference type="NCBI Taxonomy" id="1759441"/>
    <lineage>
        <taxon>Eukaryota</taxon>
        <taxon>Fungi</taxon>
        <taxon>Dikarya</taxon>
        <taxon>Basidiomycota</taxon>
        <taxon>Agaricomycotina</taxon>
        <taxon>Agaricomycetes</taxon>
        <taxon>Agaricomycetidae</taxon>
        <taxon>Atheliales</taxon>
        <taxon>Atheliaceae</taxon>
        <taxon>Athelia</taxon>
    </lineage>
</organism>
<dbReference type="AlphaFoldDB" id="A0A166C4M7"/>
<evidence type="ECO:0000313" key="1">
    <source>
        <dbReference type="EMBL" id="KZP13288.1"/>
    </source>
</evidence>
<reference evidence="1 2" key="1">
    <citation type="journal article" date="2016" name="Mol. Biol. Evol.">
        <title>Comparative Genomics of Early-Diverging Mushroom-Forming Fungi Provides Insights into the Origins of Lignocellulose Decay Capabilities.</title>
        <authorList>
            <person name="Nagy L.G."/>
            <person name="Riley R."/>
            <person name="Tritt A."/>
            <person name="Adam C."/>
            <person name="Daum C."/>
            <person name="Floudas D."/>
            <person name="Sun H."/>
            <person name="Yadav J.S."/>
            <person name="Pangilinan J."/>
            <person name="Larsson K.H."/>
            <person name="Matsuura K."/>
            <person name="Barry K."/>
            <person name="Labutti K."/>
            <person name="Kuo R."/>
            <person name="Ohm R.A."/>
            <person name="Bhattacharya S.S."/>
            <person name="Shirouzu T."/>
            <person name="Yoshinaga Y."/>
            <person name="Martin F.M."/>
            <person name="Grigoriev I.V."/>
            <person name="Hibbett D.S."/>
        </authorList>
    </citation>
    <scope>NUCLEOTIDE SEQUENCE [LARGE SCALE GENOMIC DNA]</scope>
    <source>
        <strain evidence="1 2">CBS 109695</strain>
    </source>
</reference>
<name>A0A166C4M7_9AGAM</name>
<gene>
    <name evidence="1" type="ORF">FIBSPDRAFT_869439</name>
</gene>
<proteinExistence type="predicted"/>
<sequence>ATRCLPGRLPVSVDHHSNTKLLQLTNRNGANIDTHRHPSSTILALAEATFILCLIRELIRVLDSIVFIGSYIELNHVNGTNGNIAQELNAELSSECRSHIPLGTPKPRPVSTSLVAPTSPSRSTAVLGAEVPCAV</sequence>
<dbReference type="EMBL" id="KV417635">
    <property type="protein sequence ID" value="KZP13288.1"/>
    <property type="molecule type" value="Genomic_DNA"/>
</dbReference>
<protein>
    <submittedName>
        <fullName evidence="1">Uncharacterized protein</fullName>
    </submittedName>
</protein>